<evidence type="ECO:0000313" key="1">
    <source>
        <dbReference type="EMBL" id="RZC55500.1"/>
    </source>
</evidence>
<dbReference type="Proteomes" id="UP000316621">
    <property type="component" value="Chromosome 3"/>
</dbReference>
<dbReference type="Gramene" id="RZC55500">
    <property type="protein sequence ID" value="RZC55500"/>
    <property type="gene ID" value="C5167_014357"/>
</dbReference>
<protein>
    <submittedName>
        <fullName evidence="1">Uncharacterized protein</fullName>
    </submittedName>
</protein>
<dbReference type="EMBL" id="CM010717">
    <property type="protein sequence ID" value="RZC55500.1"/>
    <property type="molecule type" value="Genomic_DNA"/>
</dbReference>
<organism evidence="1 2">
    <name type="scientific">Papaver somniferum</name>
    <name type="common">Opium poppy</name>
    <dbReference type="NCBI Taxonomy" id="3469"/>
    <lineage>
        <taxon>Eukaryota</taxon>
        <taxon>Viridiplantae</taxon>
        <taxon>Streptophyta</taxon>
        <taxon>Embryophyta</taxon>
        <taxon>Tracheophyta</taxon>
        <taxon>Spermatophyta</taxon>
        <taxon>Magnoliopsida</taxon>
        <taxon>Ranunculales</taxon>
        <taxon>Papaveraceae</taxon>
        <taxon>Papaveroideae</taxon>
        <taxon>Papaver</taxon>
    </lineage>
</organism>
<reference evidence="1 2" key="1">
    <citation type="journal article" date="2018" name="Science">
        <title>The opium poppy genome and morphinan production.</title>
        <authorList>
            <person name="Guo L."/>
            <person name="Winzer T."/>
            <person name="Yang X."/>
            <person name="Li Y."/>
            <person name="Ning Z."/>
            <person name="He Z."/>
            <person name="Teodor R."/>
            <person name="Lu Y."/>
            <person name="Bowser T.A."/>
            <person name="Graham I.A."/>
            <person name="Ye K."/>
        </authorList>
    </citation>
    <scope>NUCLEOTIDE SEQUENCE [LARGE SCALE GENOMIC DNA]</scope>
    <source>
        <strain evidence="2">cv. HN1</strain>
        <tissue evidence="1">Leaves</tissue>
    </source>
</reference>
<sequence>NNGGYCNTSSGGCYCTGGDGGGFCYSRESGGGGDGSIGGVCVEASVEWEWRLLLLDVFIKYMTLSAHFAVGNNISSGPVVQLFESALDLFEDDPSIYVSIVSRNVCCI</sequence>
<evidence type="ECO:0000313" key="2">
    <source>
        <dbReference type="Proteomes" id="UP000316621"/>
    </source>
</evidence>
<feature type="non-terminal residue" evidence="1">
    <location>
        <position position="1"/>
    </location>
</feature>
<name>A0A4Y7J621_PAPSO</name>
<keyword evidence="2" id="KW-1185">Reference proteome</keyword>
<proteinExistence type="predicted"/>
<accession>A0A4Y7J621</accession>
<dbReference type="AlphaFoldDB" id="A0A4Y7J621"/>
<gene>
    <name evidence="1" type="ORF">C5167_014357</name>
</gene>